<comment type="caution">
    <text evidence="10">The sequence shown here is derived from an EMBL/GenBank/DDBJ whole genome shotgun (WGS) entry which is preliminary data.</text>
</comment>
<dbReference type="Gene3D" id="3.40.50.1010">
    <property type="entry name" value="5'-nuclease"/>
    <property type="match status" value="1"/>
</dbReference>
<evidence type="ECO:0000256" key="5">
    <source>
        <dbReference type="ARBA" id="ARBA00022801"/>
    </source>
</evidence>
<dbReference type="InterPro" id="IPR002716">
    <property type="entry name" value="PIN_dom"/>
</dbReference>
<dbReference type="CDD" id="cd09871">
    <property type="entry name" value="PIN_MtVapC28-VapC30-like"/>
    <property type="match status" value="1"/>
</dbReference>
<feature type="domain" description="PIN" evidence="9">
    <location>
        <begin position="1"/>
        <end position="125"/>
    </location>
</feature>
<comment type="function">
    <text evidence="8">Toxic component of a toxin-antitoxin (TA) system. An RNase.</text>
</comment>
<evidence type="ECO:0000256" key="3">
    <source>
        <dbReference type="ARBA" id="ARBA00022722"/>
    </source>
</evidence>
<dbReference type="InterPro" id="IPR022907">
    <property type="entry name" value="VapC_family"/>
</dbReference>
<dbReference type="EC" id="3.1.-.-" evidence="8"/>
<keyword evidence="3 8" id="KW-0540">Nuclease</keyword>
<dbReference type="Proteomes" id="UP000678276">
    <property type="component" value="Unassembled WGS sequence"/>
</dbReference>
<gene>
    <name evidence="8" type="primary">vapC</name>
    <name evidence="10" type="ORF">J6595_10265</name>
</gene>
<dbReference type="RefSeq" id="WP_209594372.1">
    <property type="nucleotide sequence ID" value="NZ_JAGJCF010000005.1"/>
</dbReference>
<keyword evidence="2 8" id="KW-1277">Toxin-antitoxin system</keyword>
<keyword evidence="8" id="KW-0800">Toxin</keyword>
<evidence type="ECO:0000256" key="4">
    <source>
        <dbReference type="ARBA" id="ARBA00022723"/>
    </source>
</evidence>
<keyword evidence="4 8" id="KW-0479">Metal-binding</keyword>
<comment type="cofactor">
    <cofactor evidence="1 8">
        <name>Mg(2+)</name>
        <dbReference type="ChEBI" id="CHEBI:18420"/>
    </cofactor>
</comment>
<accession>A0ABS4BIG4</accession>
<evidence type="ECO:0000313" key="11">
    <source>
        <dbReference type="Proteomes" id="UP000678276"/>
    </source>
</evidence>
<feature type="binding site" evidence="8">
    <location>
        <position position="100"/>
    </location>
    <ligand>
        <name>Mg(2+)</name>
        <dbReference type="ChEBI" id="CHEBI:18420"/>
    </ligand>
</feature>
<dbReference type="InterPro" id="IPR029060">
    <property type="entry name" value="PIN-like_dom_sf"/>
</dbReference>
<dbReference type="Pfam" id="PF01850">
    <property type="entry name" value="PIN"/>
    <property type="match status" value="1"/>
</dbReference>
<comment type="similarity">
    <text evidence="7 8">Belongs to the PINc/VapC protein family.</text>
</comment>
<keyword evidence="5 8" id="KW-0378">Hydrolase</keyword>
<feature type="binding site" evidence="8">
    <location>
        <position position="4"/>
    </location>
    <ligand>
        <name>Mg(2+)</name>
        <dbReference type="ChEBI" id="CHEBI:18420"/>
    </ligand>
</feature>
<keyword evidence="6 8" id="KW-0460">Magnesium</keyword>
<sequence length="132" mass="13706">MVLDTSAVVSVILSEDDAEQIKGALSVSEVSVISAPTLLESRIVLGARIGASAKAKLDAFMSAANVGIMDFTEGQSDIAAEAWRRYGRGSGSSAKLNFGDCFSYALARSLDAPLLFKGDDFAATDVTAALLP</sequence>
<reference evidence="10 11" key="1">
    <citation type="submission" date="2021-04" db="EMBL/GenBank/DDBJ databases">
        <title>Whole genome sequence of Jiella sp. KSK16Y-1.</title>
        <authorList>
            <person name="Tuo L."/>
        </authorList>
    </citation>
    <scope>NUCLEOTIDE SEQUENCE [LARGE SCALE GENOMIC DNA]</scope>
    <source>
        <strain evidence="10 11">KSK16Y-1</strain>
    </source>
</reference>
<dbReference type="HAMAP" id="MF_00265">
    <property type="entry name" value="VapC_Nob1"/>
    <property type="match status" value="1"/>
</dbReference>
<proteinExistence type="inferred from homology"/>
<evidence type="ECO:0000256" key="2">
    <source>
        <dbReference type="ARBA" id="ARBA00022649"/>
    </source>
</evidence>
<protein>
    <recommendedName>
        <fullName evidence="8">Ribonuclease VapC</fullName>
        <shortName evidence="8">RNase VapC</shortName>
        <ecNumber evidence="8">3.1.-.-</ecNumber>
    </recommendedName>
    <alternativeName>
        <fullName evidence="8">Toxin VapC</fullName>
    </alternativeName>
</protein>
<dbReference type="SUPFAM" id="SSF88723">
    <property type="entry name" value="PIN domain-like"/>
    <property type="match status" value="1"/>
</dbReference>
<dbReference type="EMBL" id="JAGJCF010000005">
    <property type="protein sequence ID" value="MBP0615966.1"/>
    <property type="molecule type" value="Genomic_DNA"/>
</dbReference>
<keyword evidence="11" id="KW-1185">Reference proteome</keyword>
<dbReference type="InterPro" id="IPR050556">
    <property type="entry name" value="Type_II_TA_system_RNase"/>
</dbReference>
<organism evidence="10 11">
    <name type="scientific">Jiella mangrovi</name>
    <dbReference type="NCBI Taxonomy" id="2821407"/>
    <lineage>
        <taxon>Bacteria</taxon>
        <taxon>Pseudomonadati</taxon>
        <taxon>Pseudomonadota</taxon>
        <taxon>Alphaproteobacteria</taxon>
        <taxon>Hyphomicrobiales</taxon>
        <taxon>Aurantimonadaceae</taxon>
        <taxon>Jiella</taxon>
    </lineage>
</organism>
<evidence type="ECO:0000256" key="1">
    <source>
        <dbReference type="ARBA" id="ARBA00001946"/>
    </source>
</evidence>
<evidence type="ECO:0000256" key="7">
    <source>
        <dbReference type="ARBA" id="ARBA00038093"/>
    </source>
</evidence>
<dbReference type="PANTHER" id="PTHR33653">
    <property type="entry name" value="RIBONUCLEASE VAPC2"/>
    <property type="match status" value="1"/>
</dbReference>
<dbReference type="PANTHER" id="PTHR33653:SF1">
    <property type="entry name" value="RIBONUCLEASE VAPC2"/>
    <property type="match status" value="1"/>
</dbReference>
<evidence type="ECO:0000256" key="6">
    <source>
        <dbReference type="ARBA" id="ARBA00022842"/>
    </source>
</evidence>
<evidence type="ECO:0000313" key="10">
    <source>
        <dbReference type="EMBL" id="MBP0615966.1"/>
    </source>
</evidence>
<evidence type="ECO:0000259" key="9">
    <source>
        <dbReference type="Pfam" id="PF01850"/>
    </source>
</evidence>
<evidence type="ECO:0000256" key="8">
    <source>
        <dbReference type="HAMAP-Rule" id="MF_00265"/>
    </source>
</evidence>
<name>A0ABS4BIG4_9HYPH</name>